<gene>
    <name evidence="2" type="ORF">Aco03nite_088870</name>
</gene>
<evidence type="ECO:0000256" key="1">
    <source>
        <dbReference type="SAM" id="Phobius"/>
    </source>
</evidence>
<feature type="transmembrane region" description="Helical" evidence="1">
    <location>
        <begin position="89"/>
        <end position="110"/>
    </location>
</feature>
<accession>A0ABQ3XPS2</accession>
<feature type="transmembrane region" description="Helical" evidence="1">
    <location>
        <begin position="30"/>
        <end position="47"/>
    </location>
</feature>
<feature type="transmembrane region" description="Helical" evidence="1">
    <location>
        <begin position="54"/>
        <end position="77"/>
    </location>
</feature>
<name>A0ABQ3XPS2_9ACTN</name>
<evidence type="ECO:0000313" key="3">
    <source>
        <dbReference type="Proteomes" id="UP000612282"/>
    </source>
</evidence>
<protein>
    <submittedName>
        <fullName evidence="2">Uncharacterized protein</fullName>
    </submittedName>
</protein>
<dbReference type="RefSeq" id="WP_203807539.1">
    <property type="nucleotide sequence ID" value="NZ_BAAAQE010000112.1"/>
</dbReference>
<feature type="transmembrane region" description="Helical" evidence="1">
    <location>
        <begin position="176"/>
        <end position="198"/>
    </location>
</feature>
<comment type="caution">
    <text evidence="2">The sequence shown here is derived from an EMBL/GenBank/DDBJ whole genome shotgun (WGS) entry which is preliminary data.</text>
</comment>
<reference evidence="2 3" key="1">
    <citation type="submission" date="2021-01" db="EMBL/GenBank/DDBJ databases">
        <title>Whole genome shotgun sequence of Actinoplanes couchii NBRC 106145.</title>
        <authorList>
            <person name="Komaki H."/>
            <person name="Tamura T."/>
        </authorList>
    </citation>
    <scope>NUCLEOTIDE SEQUENCE [LARGE SCALE GENOMIC DNA]</scope>
    <source>
        <strain evidence="2 3">NBRC 106145</strain>
    </source>
</reference>
<keyword evidence="1" id="KW-1133">Transmembrane helix</keyword>
<dbReference type="Pfam" id="PF20128">
    <property type="entry name" value="DUF6518"/>
    <property type="match status" value="1"/>
</dbReference>
<dbReference type="Proteomes" id="UP000612282">
    <property type="component" value="Unassembled WGS sequence"/>
</dbReference>
<dbReference type="InterPro" id="IPR045393">
    <property type="entry name" value="DUF6518"/>
</dbReference>
<keyword evidence="1" id="KW-0472">Membrane</keyword>
<feature type="transmembrane region" description="Helical" evidence="1">
    <location>
        <begin position="150"/>
        <end position="169"/>
    </location>
</feature>
<dbReference type="EMBL" id="BOMG01000108">
    <property type="protein sequence ID" value="GID60483.1"/>
    <property type="molecule type" value="Genomic_DNA"/>
</dbReference>
<keyword evidence="1" id="KW-0812">Transmembrane</keyword>
<feature type="transmembrane region" description="Helical" evidence="1">
    <location>
        <begin position="117"/>
        <end position="135"/>
    </location>
</feature>
<keyword evidence="3" id="KW-1185">Reference proteome</keyword>
<organism evidence="2 3">
    <name type="scientific">Actinoplanes couchii</name>
    <dbReference type="NCBI Taxonomy" id="403638"/>
    <lineage>
        <taxon>Bacteria</taxon>
        <taxon>Bacillati</taxon>
        <taxon>Actinomycetota</taxon>
        <taxon>Actinomycetes</taxon>
        <taxon>Micromonosporales</taxon>
        <taxon>Micromonosporaceae</taxon>
        <taxon>Actinoplanes</taxon>
    </lineage>
</organism>
<proteinExistence type="predicted"/>
<evidence type="ECO:0000313" key="2">
    <source>
        <dbReference type="EMBL" id="GID60483.1"/>
    </source>
</evidence>
<sequence>MIVKVVGVGFALGFLDFVWIKYVPFPFGGLGNSIAVWAVAAFLFTYWSRWGKGWAALAASLMLVVAVPSYYVAAALIQNDDWSNVWGSYAQLWMVLGVVAGVVFGIGGVLARTPGLLRLPALALPGAVLLAEMIIELRRLGDPSYQTSHIVEYSILLAALAVLITAVAGRTWRDRALALAWALPLAGAGYLLMIATAFGG</sequence>